<dbReference type="Proteomes" id="UP000059680">
    <property type="component" value="Chromosome 4"/>
</dbReference>
<accession>A0A0P0WEA1</accession>
<name>A0A0P0WEA1_ORYSJ</name>
<dbReference type="Gramene" id="Os04t0601200-01">
    <property type="protein sequence ID" value="Os04t0601200-01"/>
    <property type="gene ID" value="Os04g0601200"/>
</dbReference>
<keyword evidence="3" id="KW-1185">Reference proteome</keyword>
<dbReference type="AlphaFoldDB" id="A0A0P0WEA1"/>
<reference evidence="2 3" key="3">
    <citation type="journal article" date="2013" name="Rice">
        <title>Improvement of the Oryza sativa Nipponbare reference genome using next generation sequence and optical map data.</title>
        <authorList>
            <person name="Kawahara Y."/>
            <person name="de la Bastide M."/>
            <person name="Hamilton J.P."/>
            <person name="Kanamori H."/>
            <person name="McCombie W.R."/>
            <person name="Ouyang S."/>
            <person name="Schwartz D.C."/>
            <person name="Tanaka T."/>
            <person name="Wu J."/>
            <person name="Zhou S."/>
            <person name="Childs K.L."/>
            <person name="Davidson R.M."/>
            <person name="Lin H."/>
            <person name="Quesada-Ocampo L."/>
            <person name="Vaillancourt B."/>
            <person name="Sakai H."/>
            <person name="Lee S.S."/>
            <person name="Kim J."/>
            <person name="Numa H."/>
            <person name="Itoh T."/>
            <person name="Buell C.R."/>
            <person name="Matsumoto T."/>
        </authorList>
    </citation>
    <scope>NUCLEOTIDE SEQUENCE [LARGE SCALE GENOMIC DNA]</scope>
    <source>
        <strain evidence="3">cv. Nipponbare</strain>
    </source>
</reference>
<dbReference type="InParanoid" id="A0A0P0WEA1"/>
<gene>
    <name evidence="2" type="ordered locus">Os04g0601200</name>
    <name evidence="2" type="ORF">OSNPB_040601200</name>
</gene>
<dbReference type="PaxDb" id="39947-A0A0P0WEA1"/>
<protein>
    <submittedName>
        <fullName evidence="2">Os04g0601200 protein</fullName>
    </submittedName>
</protein>
<reference evidence="3" key="1">
    <citation type="journal article" date="2005" name="Nature">
        <title>The map-based sequence of the rice genome.</title>
        <authorList>
            <consortium name="International rice genome sequencing project (IRGSP)"/>
            <person name="Matsumoto T."/>
            <person name="Wu J."/>
            <person name="Kanamori H."/>
            <person name="Katayose Y."/>
            <person name="Fujisawa M."/>
            <person name="Namiki N."/>
            <person name="Mizuno H."/>
            <person name="Yamamoto K."/>
            <person name="Antonio B.A."/>
            <person name="Baba T."/>
            <person name="Sakata K."/>
            <person name="Nagamura Y."/>
            <person name="Aoki H."/>
            <person name="Arikawa K."/>
            <person name="Arita K."/>
            <person name="Bito T."/>
            <person name="Chiden Y."/>
            <person name="Fujitsuka N."/>
            <person name="Fukunaka R."/>
            <person name="Hamada M."/>
            <person name="Harada C."/>
            <person name="Hayashi A."/>
            <person name="Hijishita S."/>
            <person name="Honda M."/>
            <person name="Hosokawa S."/>
            <person name="Ichikawa Y."/>
            <person name="Idonuma A."/>
            <person name="Iijima M."/>
            <person name="Ikeda M."/>
            <person name="Ikeno M."/>
            <person name="Ito K."/>
            <person name="Ito S."/>
            <person name="Ito T."/>
            <person name="Ito Y."/>
            <person name="Ito Y."/>
            <person name="Iwabuchi A."/>
            <person name="Kamiya K."/>
            <person name="Karasawa W."/>
            <person name="Kurita K."/>
            <person name="Katagiri S."/>
            <person name="Kikuta A."/>
            <person name="Kobayashi H."/>
            <person name="Kobayashi N."/>
            <person name="Machita K."/>
            <person name="Maehara T."/>
            <person name="Masukawa M."/>
            <person name="Mizubayashi T."/>
            <person name="Mukai Y."/>
            <person name="Nagasaki H."/>
            <person name="Nagata Y."/>
            <person name="Naito S."/>
            <person name="Nakashima M."/>
            <person name="Nakama Y."/>
            <person name="Nakamichi Y."/>
            <person name="Nakamura M."/>
            <person name="Meguro A."/>
            <person name="Negishi M."/>
            <person name="Ohta I."/>
            <person name="Ohta T."/>
            <person name="Okamoto M."/>
            <person name="Ono N."/>
            <person name="Saji S."/>
            <person name="Sakaguchi M."/>
            <person name="Sakai K."/>
            <person name="Shibata M."/>
            <person name="Shimokawa T."/>
            <person name="Song J."/>
            <person name="Takazaki Y."/>
            <person name="Terasawa K."/>
            <person name="Tsugane M."/>
            <person name="Tsuji K."/>
            <person name="Ueda S."/>
            <person name="Waki K."/>
            <person name="Yamagata H."/>
            <person name="Yamamoto M."/>
            <person name="Yamamoto S."/>
            <person name="Yamane H."/>
            <person name="Yoshiki S."/>
            <person name="Yoshihara R."/>
            <person name="Yukawa K."/>
            <person name="Zhong H."/>
            <person name="Yano M."/>
            <person name="Yuan Q."/>
            <person name="Ouyang S."/>
            <person name="Liu J."/>
            <person name="Jones K.M."/>
            <person name="Gansberger K."/>
            <person name="Moffat K."/>
            <person name="Hill J."/>
            <person name="Bera J."/>
            <person name="Fadrosh D."/>
            <person name="Jin S."/>
            <person name="Johri S."/>
            <person name="Kim M."/>
            <person name="Overton L."/>
            <person name="Reardon M."/>
            <person name="Tsitrin T."/>
            <person name="Vuong H."/>
            <person name="Weaver B."/>
            <person name="Ciecko A."/>
            <person name="Tallon L."/>
            <person name="Jackson J."/>
            <person name="Pai G."/>
            <person name="Aken S.V."/>
            <person name="Utterback T."/>
            <person name="Reidmuller S."/>
            <person name="Feldblyum T."/>
            <person name="Hsiao J."/>
            <person name="Zismann V."/>
            <person name="Iobst S."/>
            <person name="de Vazeille A.R."/>
            <person name="Buell C.R."/>
            <person name="Ying K."/>
            <person name="Li Y."/>
            <person name="Lu T."/>
            <person name="Huang Y."/>
            <person name="Zhao Q."/>
            <person name="Feng Q."/>
            <person name="Zhang L."/>
            <person name="Zhu J."/>
            <person name="Weng Q."/>
            <person name="Mu J."/>
            <person name="Lu Y."/>
            <person name="Fan D."/>
            <person name="Liu Y."/>
            <person name="Guan J."/>
            <person name="Zhang Y."/>
            <person name="Yu S."/>
            <person name="Liu X."/>
            <person name="Zhang Y."/>
            <person name="Hong G."/>
            <person name="Han B."/>
            <person name="Choisne N."/>
            <person name="Demange N."/>
            <person name="Orjeda G."/>
            <person name="Samain S."/>
            <person name="Cattolico L."/>
            <person name="Pelletier E."/>
            <person name="Couloux A."/>
            <person name="Segurens B."/>
            <person name="Wincker P."/>
            <person name="D'Hont A."/>
            <person name="Scarpelli C."/>
            <person name="Weissenbach J."/>
            <person name="Salanoubat M."/>
            <person name="Quetier F."/>
            <person name="Yu Y."/>
            <person name="Kim H.R."/>
            <person name="Rambo T."/>
            <person name="Currie J."/>
            <person name="Collura K."/>
            <person name="Luo M."/>
            <person name="Yang T."/>
            <person name="Ammiraju J.S.S."/>
            <person name="Engler F."/>
            <person name="Soderlund C."/>
            <person name="Wing R.A."/>
            <person name="Palmer L.E."/>
            <person name="de la Bastide M."/>
            <person name="Spiegel L."/>
            <person name="Nascimento L."/>
            <person name="Zutavern T."/>
            <person name="O'Shaughnessy A."/>
            <person name="Dike S."/>
            <person name="Dedhia N."/>
            <person name="Preston R."/>
            <person name="Balija V."/>
            <person name="McCombie W.R."/>
            <person name="Chow T."/>
            <person name="Chen H."/>
            <person name="Chung M."/>
            <person name="Chen C."/>
            <person name="Shaw J."/>
            <person name="Wu H."/>
            <person name="Hsiao K."/>
            <person name="Chao Y."/>
            <person name="Chu M."/>
            <person name="Cheng C."/>
            <person name="Hour A."/>
            <person name="Lee P."/>
            <person name="Lin S."/>
            <person name="Lin Y."/>
            <person name="Liou J."/>
            <person name="Liu S."/>
            <person name="Hsing Y."/>
            <person name="Raghuvanshi S."/>
            <person name="Mohanty A."/>
            <person name="Bharti A.K."/>
            <person name="Gaur A."/>
            <person name="Gupta V."/>
            <person name="Kumar D."/>
            <person name="Ravi V."/>
            <person name="Vij S."/>
            <person name="Kapur A."/>
            <person name="Khurana P."/>
            <person name="Khurana P."/>
            <person name="Khurana J.P."/>
            <person name="Tyagi A.K."/>
            <person name="Gaikwad K."/>
            <person name="Singh A."/>
            <person name="Dalal V."/>
            <person name="Srivastava S."/>
            <person name="Dixit A."/>
            <person name="Pal A.K."/>
            <person name="Ghazi I.A."/>
            <person name="Yadav M."/>
            <person name="Pandit A."/>
            <person name="Bhargava A."/>
            <person name="Sureshbabu K."/>
            <person name="Batra K."/>
            <person name="Sharma T.R."/>
            <person name="Mohapatra T."/>
            <person name="Singh N.K."/>
            <person name="Messing J."/>
            <person name="Nelson A.B."/>
            <person name="Fuks G."/>
            <person name="Kavchok S."/>
            <person name="Keizer G."/>
            <person name="Linton E."/>
            <person name="Llaca V."/>
            <person name="Song R."/>
            <person name="Tanyolac B."/>
            <person name="Young S."/>
            <person name="Ho-Il K."/>
            <person name="Hahn J.H."/>
            <person name="Sangsakoo G."/>
            <person name="Vanavichit A."/>
            <person name="de Mattos Luiz.A.T."/>
            <person name="Zimmer P.D."/>
            <person name="Malone G."/>
            <person name="Dellagostin O."/>
            <person name="de Oliveira A.C."/>
            <person name="Bevan M."/>
            <person name="Bancroft I."/>
            <person name="Minx P."/>
            <person name="Cordum H."/>
            <person name="Wilson R."/>
            <person name="Cheng Z."/>
            <person name="Jin W."/>
            <person name="Jiang J."/>
            <person name="Leong S.A."/>
            <person name="Iwama H."/>
            <person name="Gojobori T."/>
            <person name="Itoh T."/>
            <person name="Niimura Y."/>
            <person name="Fujii Y."/>
            <person name="Habara T."/>
            <person name="Sakai H."/>
            <person name="Sato Y."/>
            <person name="Wilson G."/>
            <person name="Kumar K."/>
            <person name="McCouch S."/>
            <person name="Juretic N."/>
            <person name="Hoen D."/>
            <person name="Wright S."/>
            <person name="Bruskiewich R."/>
            <person name="Bureau T."/>
            <person name="Miyao A."/>
            <person name="Hirochika H."/>
            <person name="Nishikawa T."/>
            <person name="Kadowaki K."/>
            <person name="Sugiura M."/>
            <person name="Burr B."/>
            <person name="Sasaki T."/>
        </authorList>
    </citation>
    <scope>NUCLEOTIDE SEQUENCE [LARGE SCALE GENOMIC DNA]</scope>
    <source>
        <strain evidence="3">cv. Nipponbare</strain>
    </source>
</reference>
<evidence type="ECO:0000313" key="3">
    <source>
        <dbReference type="Proteomes" id="UP000059680"/>
    </source>
</evidence>
<sequence>PGLPTSSLPSPSSGAAPPSAQPQRLLRRRALRLQPHRPAVQPAHILLRRRRQGLGAAGRRPQNNASARSRLCGPRPATE</sequence>
<organism evidence="2 3">
    <name type="scientific">Oryza sativa subsp. japonica</name>
    <name type="common">Rice</name>
    <dbReference type="NCBI Taxonomy" id="39947"/>
    <lineage>
        <taxon>Eukaryota</taxon>
        <taxon>Viridiplantae</taxon>
        <taxon>Streptophyta</taxon>
        <taxon>Embryophyta</taxon>
        <taxon>Tracheophyta</taxon>
        <taxon>Spermatophyta</taxon>
        <taxon>Magnoliopsida</taxon>
        <taxon>Liliopsida</taxon>
        <taxon>Poales</taxon>
        <taxon>Poaceae</taxon>
        <taxon>BOP clade</taxon>
        <taxon>Oryzoideae</taxon>
        <taxon>Oryzeae</taxon>
        <taxon>Oryzinae</taxon>
        <taxon>Oryza</taxon>
        <taxon>Oryza sativa</taxon>
    </lineage>
</organism>
<feature type="compositionally biased region" description="Basic residues" evidence="1">
    <location>
        <begin position="25"/>
        <end position="35"/>
    </location>
</feature>
<dbReference type="SMR" id="A0A0P0WEA1"/>
<dbReference type="EMBL" id="AP014960">
    <property type="protein sequence ID" value="BAS90840.1"/>
    <property type="molecule type" value="Genomic_DNA"/>
</dbReference>
<proteinExistence type="predicted"/>
<feature type="compositionally biased region" description="Low complexity" evidence="1">
    <location>
        <begin position="1"/>
        <end position="24"/>
    </location>
</feature>
<evidence type="ECO:0000256" key="1">
    <source>
        <dbReference type="SAM" id="MobiDB-lite"/>
    </source>
</evidence>
<reference evidence="2 3" key="2">
    <citation type="journal article" date="2013" name="Plant Cell Physiol.">
        <title>Rice Annotation Project Database (RAP-DB): an integrative and interactive database for rice genomics.</title>
        <authorList>
            <person name="Sakai H."/>
            <person name="Lee S.S."/>
            <person name="Tanaka T."/>
            <person name="Numa H."/>
            <person name="Kim J."/>
            <person name="Kawahara Y."/>
            <person name="Wakimoto H."/>
            <person name="Yang C.C."/>
            <person name="Iwamoto M."/>
            <person name="Abe T."/>
            <person name="Yamada Y."/>
            <person name="Muto A."/>
            <person name="Inokuchi H."/>
            <person name="Ikemura T."/>
            <person name="Matsumoto T."/>
            <person name="Sasaki T."/>
            <person name="Itoh T."/>
        </authorList>
    </citation>
    <scope>NUCLEOTIDE SEQUENCE [LARGE SCALE GENOMIC DNA]</scope>
    <source>
        <strain evidence="3">cv. Nipponbare</strain>
    </source>
</reference>
<evidence type="ECO:0000313" key="2">
    <source>
        <dbReference type="EMBL" id="BAS90840.1"/>
    </source>
</evidence>
<feature type="region of interest" description="Disordered" evidence="1">
    <location>
        <begin position="1"/>
        <end position="79"/>
    </location>
</feature>
<feature type="non-terminal residue" evidence="2">
    <location>
        <position position="1"/>
    </location>
</feature>